<gene>
    <name evidence="1" type="ORF">EI555_013532</name>
</gene>
<organism evidence="1 2">
    <name type="scientific">Monodon monoceros</name>
    <name type="common">Narwhal</name>
    <name type="synonym">Ceratodon monodon</name>
    <dbReference type="NCBI Taxonomy" id="40151"/>
    <lineage>
        <taxon>Eukaryota</taxon>
        <taxon>Metazoa</taxon>
        <taxon>Chordata</taxon>
        <taxon>Craniata</taxon>
        <taxon>Vertebrata</taxon>
        <taxon>Euteleostomi</taxon>
        <taxon>Mammalia</taxon>
        <taxon>Eutheria</taxon>
        <taxon>Laurasiatheria</taxon>
        <taxon>Artiodactyla</taxon>
        <taxon>Whippomorpha</taxon>
        <taxon>Cetacea</taxon>
        <taxon>Odontoceti</taxon>
        <taxon>Monodontidae</taxon>
        <taxon>Monodon</taxon>
    </lineage>
</organism>
<protein>
    <submittedName>
        <fullName evidence="1">Uncharacterized protein</fullName>
    </submittedName>
</protein>
<evidence type="ECO:0000313" key="1">
    <source>
        <dbReference type="EMBL" id="TKC46750.1"/>
    </source>
</evidence>
<sequence length="32" mass="3395">MIQTGQPGSSQDVKPFVQQAYPIQPAVTAPIP</sequence>
<comment type="caution">
    <text evidence="1">The sequence shown here is derived from an EMBL/GenBank/DDBJ whole genome shotgun (WGS) entry which is preliminary data.</text>
</comment>
<accession>A0A4V5P9S6</accession>
<evidence type="ECO:0000313" key="2">
    <source>
        <dbReference type="Proteomes" id="UP000308365"/>
    </source>
</evidence>
<dbReference type="EMBL" id="RWIC01000246">
    <property type="protein sequence ID" value="TKC46750.1"/>
    <property type="molecule type" value="Genomic_DNA"/>
</dbReference>
<reference evidence="2" key="1">
    <citation type="journal article" date="2019" name="IScience">
        <title>Narwhal Genome Reveals Long-Term Low Genetic Diversity despite Current Large Abundance Size.</title>
        <authorList>
            <person name="Westbury M.V."/>
            <person name="Petersen B."/>
            <person name="Garde E."/>
            <person name="Heide-Jorgensen M.P."/>
            <person name="Lorenzen E.D."/>
        </authorList>
    </citation>
    <scope>NUCLEOTIDE SEQUENCE [LARGE SCALE GENOMIC DNA]</scope>
</reference>
<dbReference type="Proteomes" id="UP000308365">
    <property type="component" value="Unassembled WGS sequence"/>
</dbReference>
<proteinExistence type="predicted"/>
<feature type="non-terminal residue" evidence="1">
    <location>
        <position position="32"/>
    </location>
</feature>
<name>A0A4V5P9S6_MONMO</name>
<dbReference type="AlphaFoldDB" id="A0A4V5P9S6"/>